<sequence>MNTGDKLTLPSLAEFVTRLRKERKWLQKDIAKYSNNGIGTIRNIEQGQLQSLSSEVLDGLIRAFERTDATVALPPGVGPLSAEEKAHLRTLAGHAPDHNTHPISDQAAMALLTALGNHPAAYLAEWAVPKTEAGEPMANDAFRRLWPGWAEASTLLEWWFANPEARLRTPDWETEARILVGMFRRDAAAPENREYAARILADMEVYPDFRRLWNTGHVCLHRPHPRRRVWVPDEERELAVAEALLVWPQPQTNRHGLMVYIVE</sequence>
<reference evidence="2 3" key="1">
    <citation type="journal article" date="2019" name="ACS Chem. Biol.">
        <title>Identification and Mobilization of a Cryptic Antibiotic Biosynthesis Gene Locus from a Human-Pathogenic Nocardia Isolate.</title>
        <authorList>
            <person name="Herisse M."/>
            <person name="Ishida K."/>
            <person name="Porter J.L."/>
            <person name="Howden B."/>
            <person name="Hertweck C."/>
            <person name="Stinear T.P."/>
            <person name="Pidot S.J."/>
        </authorList>
    </citation>
    <scope>NUCLEOTIDE SEQUENCE [LARGE SCALE GENOMIC DNA]</scope>
    <source>
        <strain evidence="2 3">AUSMDU00012715</strain>
    </source>
</reference>
<feature type="domain" description="HTH cro/C1-type" evidence="1">
    <location>
        <begin position="16"/>
        <end position="71"/>
    </location>
</feature>
<dbReference type="AlphaFoldDB" id="A0A6G9ZF29"/>
<dbReference type="EMBL" id="CP046173">
    <property type="protein sequence ID" value="QIS23593.1"/>
    <property type="molecule type" value="Genomic_DNA"/>
</dbReference>
<dbReference type="PANTHER" id="PTHR35010:SF2">
    <property type="entry name" value="BLL4672 PROTEIN"/>
    <property type="match status" value="1"/>
</dbReference>
<proteinExistence type="predicted"/>
<dbReference type="PANTHER" id="PTHR35010">
    <property type="entry name" value="BLL4672 PROTEIN-RELATED"/>
    <property type="match status" value="1"/>
</dbReference>
<dbReference type="InterPro" id="IPR001387">
    <property type="entry name" value="Cro/C1-type_HTH"/>
</dbReference>
<name>A0A6G9ZF29_9NOCA</name>
<evidence type="ECO:0000259" key="1">
    <source>
        <dbReference type="PROSITE" id="PS50943"/>
    </source>
</evidence>
<evidence type="ECO:0000313" key="2">
    <source>
        <dbReference type="EMBL" id="QIS23593.1"/>
    </source>
</evidence>
<accession>A0A6G9ZF29</accession>
<dbReference type="GO" id="GO:0003677">
    <property type="term" value="F:DNA binding"/>
    <property type="evidence" value="ECO:0007669"/>
    <property type="project" value="InterPro"/>
</dbReference>
<dbReference type="Proteomes" id="UP000500953">
    <property type="component" value="Chromosome"/>
</dbReference>
<dbReference type="Pfam" id="PF17765">
    <property type="entry name" value="MLTR_LBD"/>
    <property type="match status" value="1"/>
</dbReference>
<dbReference type="InterPro" id="IPR041413">
    <property type="entry name" value="MLTR_LBD"/>
</dbReference>
<dbReference type="Gene3D" id="3.30.450.180">
    <property type="match status" value="1"/>
</dbReference>
<dbReference type="PROSITE" id="PS50943">
    <property type="entry name" value="HTH_CROC1"/>
    <property type="match status" value="1"/>
</dbReference>
<dbReference type="InterPro" id="IPR010982">
    <property type="entry name" value="Lambda_DNA-bd_dom_sf"/>
</dbReference>
<evidence type="ECO:0000313" key="3">
    <source>
        <dbReference type="Proteomes" id="UP000500953"/>
    </source>
</evidence>
<dbReference type="CDD" id="cd00093">
    <property type="entry name" value="HTH_XRE"/>
    <property type="match status" value="1"/>
</dbReference>
<dbReference type="RefSeq" id="WP_167490916.1">
    <property type="nucleotide sequence ID" value="NZ_CP046173.1"/>
</dbReference>
<dbReference type="Gene3D" id="1.10.260.40">
    <property type="entry name" value="lambda repressor-like DNA-binding domains"/>
    <property type="match status" value="1"/>
</dbReference>
<organism evidence="2 3">
    <name type="scientific">Nocardia terpenica</name>
    <dbReference type="NCBI Taxonomy" id="455432"/>
    <lineage>
        <taxon>Bacteria</taxon>
        <taxon>Bacillati</taxon>
        <taxon>Actinomycetota</taxon>
        <taxon>Actinomycetes</taxon>
        <taxon>Mycobacteriales</taxon>
        <taxon>Nocardiaceae</taxon>
        <taxon>Nocardia</taxon>
    </lineage>
</organism>
<gene>
    <name evidence="2" type="ORF">F6W96_40340</name>
</gene>
<protein>
    <recommendedName>
        <fullName evidence="1">HTH cro/C1-type domain-containing protein</fullName>
    </recommendedName>
</protein>
<dbReference type="SUPFAM" id="SSF47413">
    <property type="entry name" value="lambda repressor-like DNA-binding domains"/>
    <property type="match status" value="1"/>
</dbReference>